<dbReference type="Pfam" id="PF21056">
    <property type="entry name" value="ZSWIM1-3_RNaseH-like"/>
    <property type="match status" value="1"/>
</dbReference>
<evidence type="ECO:0000256" key="3">
    <source>
        <dbReference type="ARBA" id="ARBA00022833"/>
    </source>
</evidence>
<keyword evidence="2 5" id="KW-0863">Zinc-finger</keyword>
<keyword evidence="3" id="KW-0862">Zinc</keyword>
<evidence type="ECO:0000256" key="2">
    <source>
        <dbReference type="ARBA" id="ARBA00022771"/>
    </source>
</evidence>
<organism evidence="7 8">
    <name type="scientific">Oedothorax gibbosus</name>
    <dbReference type="NCBI Taxonomy" id="931172"/>
    <lineage>
        <taxon>Eukaryota</taxon>
        <taxon>Metazoa</taxon>
        <taxon>Ecdysozoa</taxon>
        <taxon>Arthropoda</taxon>
        <taxon>Chelicerata</taxon>
        <taxon>Arachnida</taxon>
        <taxon>Araneae</taxon>
        <taxon>Araneomorphae</taxon>
        <taxon>Entelegynae</taxon>
        <taxon>Araneoidea</taxon>
        <taxon>Linyphiidae</taxon>
        <taxon>Erigoninae</taxon>
        <taxon>Oedothorax</taxon>
    </lineage>
</organism>
<dbReference type="Gene3D" id="6.20.210.20">
    <property type="entry name" value="THAP domain"/>
    <property type="match status" value="1"/>
</dbReference>
<dbReference type="EMBL" id="JAFNEN010000936">
    <property type="protein sequence ID" value="KAG8175963.1"/>
    <property type="molecule type" value="Genomic_DNA"/>
</dbReference>
<dbReference type="PANTHER" id="PTHR47163">
    <property type="entry name" value="DDE_TNP_IS1595 DOMAIN-CONTAINING PROTEIN"/>
    <property type="match status" value="1"/>
</dbReference>
<dbReference type="GO" id="GO:0003677">
    <property type="term" value="F:DNA binding"/>
    <property type="evidence" value="ECO:0007669"/>
    <property type="project" value="UniProtKB-UniRule"/>
</dbReference>
<evidence type="ECO:0000256" key="1">
    <source>
        <dbReference type="ARBA" id="ARBA00022723"/>
    </source>
</evidence>
<dbReference type="Pfam" id="PF05485">
    <property type="entry name" value="THAP"/>
    <property type="match status" value="1"/>
</dbReference>
<evidence type="ECO:0000256" key="5">
    <source>
        <dbReference type="PROSITE-ProRule" id="PRU00309"/>
    </source>
</evidence>
<dbReference type="SMART" id="SM00692">
    <property type="entry name" value="DM3"/>
    <property type="match status" value="1"/>
</dbReference>
<evidence type="ECO:0000259" key="6">
    <source>
        <dbReference type="PROSITE" id="PS50950"/>
    </source>
</evidence>
<keyword evidence="4 5" id="KW-0238">DNA-binding</keyword>
<gene>
    <name evidence="7" type="ORF">JTE90_000002</name>
</gene>
<dbReference type="GO" id="GO:0008270">
    <property type="term" value="F:zinc ion binding"/>
    <property type="evidence" value="ECO:0007669"/>
    <property type="project" value="UniProtKB-KW"/>
</dbReference>
<reference evidence="7 8" key="1">
    <citation type="journal article" date="2022" name="Nat. Ecol. Evol.">
        <title>A masculinizing supergene underlies an exaggerated male reproductive morph in a spider.</title>
        <authorList>
            <person name="Hendrickx F."/>
            <person name="De Corte Z."/>
            <person name="Sonet G."/>
            <person name="Van Belleghem S.M."/>
            <person name="Kostlbacher S."/>
            <person name="Vangestel C."/>
        </authorList>
    </citation>
    <scope>NUCLEOTIDE SEQUENCE [LARGE SCALE GENOMIC DNA]</scope>
    <source>
        <strain evidence="7">W744_W776</strain>
    </source>
</reference>
<dbReference type="PROSITE" id="PS50950">
    <property type="entry name" value="ZF_THAP"/>
    <property type="match status" value="1"/>
</dbReference>
<name>A0AAV6TWI1_9ARAC</name>
<dbReference type="InterPro" id="IPR048324">
    <property type="entry name" value="ZSWIM1-3_RNaseH-like"/>
</dbReference>
<dbReference type="SUPFAM" id="SSF57716">
    <property type="entry name" value="Glucocorticoid receptor-like (DNA-binding domain)"/>
    <property type="match status" value="1"/>
</dbReference>
<keyword evidence="1" id="KW-0479">Metal-binding</keyword>
<evidence type="ECO:0000256" key="4">
    <source>
        <dbReference type="ARBA" id="ARBA00023125"/>
    </source>
</evidence>
<accession>A0AAV6TWI1</accession>
<dbReference type="Proteomes" id="UP000827092">
    <property type="component" value="Unassembled WGS sequence"/>
</dbReference>
<dbReference type="PANTHER" id="PTHR47163:SF2">
    <property type="entry name" value="SI:DKEY-17M8.2"/>
    <property type="match status" value="1"/>
</dbReference>
<dbReference type="InterPro" id="IPR038441">
    <property type="entry name" value="THAP_Znf_sf"/>
</dbReference>
<feature type="domain" description="THAP-type" evidence="6">
    <location>
        <begin position="1"/>
        <end position="87"/>
    </location>
</feature>
<evidence type="ECO:0000313" key="7">
    <source>
        <dbReference type="EMBL" id="KAG8175963.1"/>
    </source>
</evidence>
<comment type="caution">
    <text evidence="7">The sequence shown here is derived from an EMBL/GenBank/DDBJ whole genome shotgun (WGS) entry which is preliminary data.</text>
</comment>
<evidence type="ECO:0000313" key="8">
    <source>
        <dbReference type="Proteomes" id="UP000827092"/>
    </source>
</evidence>
<dbReference type="InterPro" id="IPR006612">
    <property type="entry name" value="THAP_Znf"/>
</dbReference>
<dbReference type="InterPro" id="IPR024445">
    <property type="entry name" value="Tnp_ISXO2-like"/>
</dbReference>
<dbReference type="SMART" id="SM01126">
    <property type="entry name" value="DDE_Tnp_IS1595"/>
    <property type="match status" value="1"/>
</dbReference>
<dbReference type="SMART" id="SM00980">
    <property type="entry name" value="THAP"/>
    <property type="match status" value="1"/>
</dbReference>
<protein>
    <recommendedName>
        <fullName evidence="6">THAP-type domain-containing protein</fullName>
    </recommendedName>
</protein>
<dbReference type="Pfam" id="PF12762">
    <property type="entry name" value="DDE_Tnp_IS1595"/>
    <property type="match status" value="1"/>
</dbReference>
<dbReference type="AlphaFoldDB" id="A0AAV6TWI1"/>
<proteinExistence type="predicted"/>
<keyword evidence="8" id="KW-1185">Reference proteome</keyword>
<dbReference type="InterPro" id="IPR053164">
    <property type="entry name" value="IS1016-like_transposase"/>
</dbReference>
<sequence>MGYKCVVPKCRGNYKKDGLKVSTFKFPVNEELRRKWIAAVPRDFTVTKYSRVCELHFAEKDIRRSSGVSSAALLQPRLNPGTVPTVFEGCPRYLSKSLVAREAPETKKRRIENSQLESIIKDSIQTHELHVNKHKVDSLDELCKKLSLVEVPNGFSHISSNGNNYDWALDNSDWTLDDSNLTLHNSDSHLNVKLKPASFQSVRMMTFYIMQTTFLFNIMIEEGLNILLMINARASTSRDSDDSDSAAATTAPIRLKYYNMNYAQRGMCLIFNHKSRFASHCIIFSGNHPMVLYEQESKVGAFRCRKKHQTGKDEKNSRADDYTYNQAIRETSCLISKTLREIVADWYSYGREIVVAHLLDRQDAAGSIGGLGKIVEIDKLKFGKRKYNAGRVVEGSWVLGMYERYSNELRLEVLPSDIGGRSTATLIPLMLKHVAAGSIINTECWATYAPLGQMGVYGNHQIVNHSQNFVDMITGANTQTIESNWRPLKHHLRQSGQPREKLADRLLEFLWRRELRLKREDPFNAFLEILDVLQNGHNCSVSVLQKNVLQGSSEIVGVGFLALEDKSSLCSLASSFKEKNDSWPKTRIVLTDKDSTERLIFKDLFPHSDLEICLFHTMRTFKREEWTYMACFNGNFLHMTNNRLECINGKIKSVVSKFSSFDSFIAWFFSYIRSMRSERDHEASKSILKLDKSRNTKVTHENDLVNFSYSYLEKEYALSPVSCQCLWSMRMPCQHILFDRRKQGIKVFDPEQCDQRWIRSNYMAVHMAFADHNTEQPHFDISTKVSVPKTFTERYKRLMPLVQKIADVASGFTGADFMEKEETLGKFFDLLFHVSWYPRACNRKRSQLL</sequence>